<dbReference type="Proteomes" id="UP000829925">
    <property type="component" value="Chromosome"/>
</dbReference>
<evidence type="ECO:0000256" key="1">
    <source>
        <dbReference type="ARBA" id="ARBA00004664"/>
    </source>
</evidence>
<dbReference type="EC" id="5.3.1.24" evidence="2"/>
<protein>
    <recommendedName>
        <fullName evidence="2">phosphoribosylanthranilate isomerase</fullName>
        <ecNumber evidence="2">5.3.1.24</ecNumber>
    </recommendedName>
</protein>
<keyword evidence="9" id="KW-1185">Reference proteome</keyword>
<feature type="domain" description="N-(5'phosphoribosyl) anthranilate isomerase (PRAI)" evidence="7">
    <location>
        <begin position="15"/>
        <end position="199"/>
    </location>
</feature>
<dbReference type="Gene3D" id="3.20.20.70">
    <property type="entry name" value="Aldolase class I"/>
    <property type="match status" value="1"/>
</dbReference>
<dbReference type="AlphaFoldDB" id="A0A8T9SXW3"/>
<keyword evidence="4" id="KW-0822">Tryptophan biosynthesis</keyword>
<dbReference type="EMBL" id="CP095053">
    <property type="protein sequence ID" value="UOR06918.1"/>
    <property type="molecule type" value="Genomic_DNA"/>
</dbReference>
<reference evidence="8 9" key="1">
    <citation type="submission" date="2022-04" db="EMBL/GenBank/DDBJ databases">
        <title>Hymenobacter sp. isolated from the air.</title>
        <authorList>
            <person name="Won M."/>
            <person name="Lee C.-M."/>
            <person name="Woen H.-Y."/>
            <person name="Kwon S.-W."/>
        </authorList>
    </citation>
    <scope>NUCLEOTIDE SEQUENCE [LARGE SCALE GENOMIC DNA]</scope>
    <source>
        <strain evidence="9">5413 J-13</strain>
    </source>
</reference>
<dbReference type="SUPFAM" id="SSF51366">
    <property type="entry name" value="Ribulose-phoshate binding barrel"/>
    <property type="match status" value="1"/>
</dbReference>
<dbReference type="InterPro" id="IPR001240">
    <property type="entry name" value="PRAI_dom"/>
</dbReference>
<dbReference type="GO" id="GO:0004640">
    <property type="term" value="F:phosphoribosylanthranilate isomerase activity"/>
    <property type="evidence" value="ECO:0007669"/>
    <property type="project" value="UniProtKB-EC"/>
</dbReference>
<organism evidence="8 9">
    <name type="scientific">Hymenobacter aerilatus</name>
    <dbReference type="NCBI Taxonomy" id="2932251"/>
    <lineage>
        <taxon>Bacteria</taxon>
        <taxon>Pseudomonadati</taxon>
        <taxon>Bacteroidota</taxon>
        <taxon>Cytophagia</taxon>
        <taxon>Cytophagales</taxon>
        <taxon>Hymenobacteraceae</taxon>
        <taxon>Hymenobacter</taxon>
    </lineage>
</organism>
<evidence type="ECO:0000256" key="5">
    <source>
        <dbReference type="ARBA" id="ARBA00023141"/>
    </source>
</evidence>
<accession>A0A8T9SXW3</accession>
<evidence type="ECO:0000256" key="2">
    <source>
        <dbReference type="ARBA" id="ARBA00012572"/>
    </source>
</evidence>
<gene>
    <name evidence="8" type="ORF">MUN82_07395</name>
</gene>
<comment type="pathway">
    <text evidence="1">Amino-acid biosynthesis; L-tryptophan biosynthesis; L-tryptophan from chorismate: step 3/5.</text>
</comment>
<dbReference type="InterPro" id="IPR013785">
    <property type="entry name" value="Aldolase_TIM"/>
</dbReference>
<evidence type="ECO:0000256" key="3">
    <source>
        <dbReference type="ARBA" id="ARBA00022605"/>
    </source>
</evidence>
<evidence type="ECO:0000313" key="8">
    <source>
        <dbReference type="EMBL" id="UOR06918.1"/>
    </source>
</evidence>
<sequence>MLRIPVLVRGINNLSDARYCAGMGADGLIFTLDPTLPNAVTPTLMSELAGWVAGVKLLGEFDAQPVSEINRLVEECGLQEVLLHQLPATPLSVASLLTVNLADSLSSAQREEMAQQYSTIFPAGVGMVVALDSPELDLTTQQQLAEAAARFPLWLSGAITPDNVLSLLDTVQPAGFILSGGDEIKPGLRDFTELEAVFEALEE</sequence>
<name>A0A8T9SXW3_9BACT</name>
<dbReference type="GO" id="GO:0000162">
    <property type="term" value="P:L-tryptophan biosynthetic process"/>
    <property type="evidence" value="ECO:0007669"/>
    <property type="project" value="UniProtKB-KW"/>
</dbReference>
<evidence type="ECO:0000259" key="7">
    <source>
        <dbReference type="Pfam" id="PF00697"/>
    </source>
</evidence>
<dbReference type="KEGG" id="haei:MUN82_07395"/>
<keyword evidence="5" id="KW-0057">Aromatic amino acid biosynthesis</keyword>
<dbReference type="RefSeq" id="WP_245096287.1">
    <property type="nucleotide sequence ID" value="NZ_CP095053.1"/>
</dbReference>
<evidence type="ECO:0000313" key="9">
    <source>
        <dbReference type="Proteomes" id="UP000829925"/>
    </source>
</evidence>
<evidence type="ECO:0000256" key="4">
    <source>
        <dbReference type="ARBA" id="ARBA00022822"/>
    </source>
</evidence>
<evidence type="ECO:0000256" key="6">
    <source>
        <dbReference type="ARBA" id="ARBA00023235"/>
    </source>
</evidence>
<dbReference type="Pfam" id="PF00697">
    <property type="entry name" value="PRAI"/>
    <property type="match status" value="1"/>
</dbReference>
<proteinExistence type="predicted"/>
<dbReference type="InterPro" id="IPR011060">
    <property type="entry name" value="RibuloseP-bd_barrel"/>
</dbReference>
<keyword evidence="6" id="KW-0413">Isomerase</keyword>
<keyword evidence="3" id="KW-0028">Amino-acid biosynthesis</keyword>